<evidence type="ECO:0000256" key="3">
    <source>
        <dbReference type="ARBA" id="ARBA00022801"/>
    </source>
</evidence>
<dbReference type="GO" id="GO:0017111">
    <property type="term" value="F:ribonucleoside triphosphate phosphatase activity"/>
    <property type="evidence" value="ECO:0007669"/>
    <property type="project" value="TreeGrafter"/>
</dbReference>
<dbReference type="Pfam" id="PF01150">
    <property type="entry name" value="GDA1_CD39"/>
    <property type="match status" value="1"/>
</dbReference>
<proteinExistence type="inferred from homology"/>
<organism evidence="8 9">
    <name type="scientific">Malassezia equina</name>
    <dbReference type="NCBI Taxonomy" id="1381935"/>
    <lineage>
        <taxon>Eukaryota</taxon>
        <taxon>Fungi</taxon>
        <taxon>Dikarya</taxon>
        <taxon>Basidiomycota</taxon>
        <taxon>Ustilaginomycotina</taxon>
        <taxon>Malasseziomycetes</taxon>
        <taxon>Malasseziales</taxon>
        <taxon>Malasseziaceae</taxon>
        <taxon>Malassezia</taxon>
    </lineage>
</organism>
<sequence>MHAASLTHVRRGPVISPGTNAAGNAAWASHRKYMVIVDAGSSGSRLQVYSWRDLSWSRKERLQQKQSLHVLPTIERGTPPGSDKPWQIKLEPGLSSFAGKLPELRTYLNDLLGHAYTIIPTKDLAHTPIYIHATAGMRLLPPEQRQAILLETCRTIREFPFAKDPQLHDFIGADPDSACGGRVRVISGEEEGLFGWLAINYLMGGFEPGSQPYGFLDMGGASSQIAFEPSKSDSQQDLFSVSLRRLDGSVDDHAIFVTTFLGFGTNEARLRYLYALADQVNTTEVPDPCLPPGLRLPGQEGLRDVVGAGSFAECLALQEPLLNRHATCGTPPCPFHGVHVPSIEFTKIPFVGVSEYWYSSDDVFGLGGAYDREQFHHAAEAFCQTDWPTLAEKLERHEYREQVTLSRLQMQCFKAAWVSTFLHEGLALPRKDSARFFQSVNEVQGVGVSWTLGKALLEVSQEVSRHPPSSASLAWSSWLSVMVLLSMVTGALYLLWRRFSKRSTRGWIPVPMSEGGDAEEHRMSITMPAEAASSLHDDEPAGKSRKKSTAWSRFVTRSLSLLPPSWDQRVPRTALPPSIPTSRRPSATRPVSKTLSQDAQPPRDTYPSGTAAWMSMSGSEYGMNTAVVSPPPLTPTPPASDRSRGSAVSWATSPAEWLSERRGMSMPDMGSPRDDSVVQGAFSRASTRTTGVASVTWAPCGAASKRMASGVGNLLADYLKSPDDLAKIPSLHRKLAREHASLSAKLKMGAKDQLEMTREGLLQLQSTRREIAGVQEKFAQMESMFQDTSDGGHGRETRGARSFRVISELSRLRRTLVQTTDLLTRFETMKQDVQKLSDVLAQYQAHPLGPAPELLALHFQLAKWETFRNETLHLAGSSAPDTREQLIRMLAPLEELLDAFEAYMLTLFSNVLALVQCGQPSVVVRMVKIMERENREDERTAAIRLAKHAKIEGAARFHGIATYGHSIKLYWHKFRESIQMKALRRLQDLWSQLAEPSPRALYAQISWLYDELEQVRRSVVPLFPAEVNVYRMYVQAHHRALGELLQTQVPLEEADAASLLELYHVAQEHEMRLTRDGQGIEPTWLEPSLLGGREQSIIDDYASLLTRKMDDWTANLMYDEIAAFVQREKAPDETAEGMYQLSTCVILFRMLNQQMDLAQQTGSDDLFVRIVDHACVVMHNCQSSWMQMVQQEFKKQTTAKRPEDVNGGLVEYLIALANDQLASADESERLLHRLEKQVGPTHQGHVREVLDHALNGFLDISKHCVQLLVEMVLFDLRPAFKDLFTFPAWYIEGTTAIITETVRDYAGDYAARLEPNLYDVLSDDLITRLLTAYLTNLYRSARLRMPKAAERFQVDISELQNLVAYVRSPDEAASRVEVLHMIHAMLSAPPSMVFLPYWTFAKAHGPNLPFFEALLRARDDMEKSDITPLLESAKRKVQQEQLPDVPADGPTIMTVVAQTPTSGFSSLFQGWPTGPDSLAWSALAQSAQTYLGAASWRRDA</sequence>
<dbReference type="Proteomes" id="UP001214415">
    <property type="component" value="Chromosome 2"/>
</dbReference>
<dbReference type="Gene3D" id="3.30.420.40">
    <property type="match status" value="1"/>
</dbReference>
<dbReference type="GO" id="GO:0006887">
    <property type="term" value="P:exocytosis"/>
    <property type="evidence" value="ECO:0007669"/>
    <property type="project" value="InterPro"/>
</dbReference>
<dbReference type="CDD" id="cd24039">
    <property type="entry name" value="ASKHA_NBD_YND1-like"/>
    <property type="match status" value="1"/>
</dbReference>
<dbReference type="GO" id="GO:0006256">
    <property type="term" value="P:UDP catabolic process"/>
    <property type="evidence" value="ECO:0007669"/>
    <property type="project" value="TreeGrafter"/>
</dbReference>
<dbReference type="PANTHER" id="PTHR11782:SF121">
    <property type="entry name" value="NUCLEOSIDE-DIPHOSPHATASE MIG-23"/>
    <property type="match status" value="1"/>
</dbReference>
<feature type="compositionally biased region" description="Pro residues" evidence="7">
    <location>
        <begin position="629"/>
        <end position="638"/>
    </location>
</feature>
<keyword evidence="9" id="KW-1185">Reference proteome</keyword>
<name>A0AAF0IY38_9BASI</name>
<evidence type="ECO:0000256" key="1">
    <source>
        <dbReference type="ARBA" id="ARBA00009283"/>
    </source>
</evidence>
<dbReference type="GO" id="GO:0000145">
    <property type="term" value="C:exocyst"/>
    <property type="evidence" value="ECO:0007669"/>
    <property type="project" value="InterPro"/>
</dbReference>
<dbReference type="GO" id="GO:0046036">
    <property type="term" value="P:CTP metabolic process"/>
    <property type="evidence" value="ECO:0007669"/>
    <property type="project" value="TreeGrafter"/>
</dbReference>
<feature type="region of interest" description="Disordered" evidence="7">
    <location>
        <begin position="566"/>
        <end position="612"/>
    </location>
</feature>
<dbReference type="GO" id="GO:0005524">
    <property type="term" value="F:ATP binding"/>
    <property type="evidence" value="ECO:0007669"/>
    <property type="project" value="UniProtKB-KW"/>
</dbReference>
<evidence type="ECO:0000256" key="7">
    <source>
        <dbReference type="SAM" id="MobiDB-lite"/>
    </source>
</evidence>
<comment type="similarity">
    <text evidence="1 6">Belongs to the GDA1/CD39 NTPase family.</text>
</comment>
<dbReference type="PROSITE" id="PS01238">
    <property type="entry name" value="GDA1_CD39_NTPASE"/>
    <property type="match status" value="1"/>
</dbReference>
<evidence type="ECO:0000256" key="4">
    <source>
        <dbReference type="PIRSR" id="PIRSR600407-1"/>
    </source>
</evidence>
<dbReference type="InterPro" id="IPR042532">
    <property type="entry name" value="EXOC3/Sec6_C"/>
</dbReference>
<feature type="compositionally biased region" description="Polar residues" evidence="7">
    <location>
        <begin position="580"/>
        <end position="599"/>
    </location>
</feature>
<dbReference type="Gene3D" id="1.10.357.50">
    <property type="match status" value="1"/>
</dbReference>
<dbReference type="GO" id="GO:0005794">
    <property type="term" value="C:Golgi apparatus"/>
    <property type="evidence" value="ECO:0007669"/>
    <property type="project" value="TreeGrafter"/>
</dbReference>
<dbReference type="InterPro" id="IPR000407">
    <property type="entry name" value="GDA1_CD39_NTPase"/>
</dbReference>
<feature type="binding site" evidence="5">
    <location>
        <begin position="220"/>
        <end position="224"/>
    </location>
    <ligand>
        <name>ATP</name>
        <dbReference type="ChEBI" id="CHEBI:30616"/>
    </ligand>
</feature>
<comment type="similarity">
    <text evidence="2">Belongs to the SEC6 family.</text>
</comment>
<dbReference type="Gene3D" id="1.10.357.70">
    <property type="entry name" value="Exocyst complex component Sec6, C-terminal domain"/>
    <property type="match status" value="1"/>
</dbReference>
<keyword evidence="5" id="KW-0067">ATP-binding</keyword>
<dbReference type="EMBL" id="CP119901">
    <property type="protein sequence ID" value="WFD22569.1"/>
    <property type="molecule type" value="Genomic_DNA"/>
</dbReference>
<evidence type="ECO:0000256" key="5">
    <source>
        <dbReference type="PIRSR" id="PIRSR600407-2"/>
    </source>
</evidence>
<gene>
    <name evidence="8" type="primary">SEC6</name>
    <name evidence="8" type="ORF">MEQU1_001241</name>
</gene>
<keyword evidence="3 6" id="KW-0378">Hydrolase</keyword>
<evidence type="ECO:0000313" key="9">
    <source>
        <dbReference type="Proteomes" id="UP001214415"/>
    </source>
</evidence>
<dbReference type="Gene3D" id="3.30.420.150">
    <property type="entry name" value="Exopolyphosphatase. Domain 2"/>
    <property type="match status" value="1"/>
</dbReference>
<dbReference type="GO" id="GO:0016020">
    <property type="term" value="C:membrane"/>
    <property type="evidence" value="ECO:0007669"/>
    <property type="project" value="TreeGrafter"/>
</dbReference>
<feature type="region of interest" description="Disordered" evidence="7">
    <location>
        <begin position="625"/>
        <end position="654"/>
    </location>
</feature>
<dbReference type="GO" id="GO:0004382">
    <property type="term" value="F:GDP phosphatase activity"/>
    <property type="evidence" value="ECO:0007669"/>
    <property type="project" value="TreeGrafter"/>
</dbReference>
<evidence type="ECO:0000256" key="2">
    <source>
        <dbReference type="ARBA" id="ARBA00009447"/>
    </source>
</evidence>
<reference evidence="8" key="1">
    <citation type="submission" date="2023-03" db="EMBL/GenBank/DDBJ databases">
        <title>Mating type loci evolution in Malassezia.</title>
        <authorList>
            <person name="Coelho M.A."/>
        </authorList>
    </citation>
    <scope>NUCLEOTIDE SEQUENCE</scope>
    <source>
        <strain evidence="8">CBS 12830</strain>
    </source>
</reference>
<evidence type="ECO:0000256" key="6">
    <source>
        <dbReference type="RuleBase" id="RU003833"/>
    </source>
</evidence>
<keyword evidence="5" id="KW-0547">Nucleotide-binding</keyword>
<protein>
    <submittedName>
        <fullName evidence="8">SNARE-binding exocyst subunit S6</fullName>
    </submittedName>
</protein>
<dbReference type="PANTHER" id="PTHR11782">
    <property type="entry name" value="ADENOSINE/GUANOSINE DIPHOSPHATASE"/>
    <property type="match status" value="1"/>
</dbReference>
<feature type="active site" description="Proton acceptor" evidence="4">
    <location>
        <position position="191"/>
    </location>
</feature>
<dbReference type="Pfam" id="PF06046">
    <property type="entry name" value="Sec6"/>
    <property type="match status" value="1"/>
</dbReference>
<accession>A0AAF0IY38</accession>
<dbReference type="InterPro" id="IPR010326">
    <property type="entry name" value="EXOC3/Sec6"/>
</dbReference>
<evidence type="ECO:0000313" key="8">
    <source>
        <dbReference type="EMBL" id="WFD22569.1"/>
    </source>
</evidence>
<dbReference type="GO" id="GO:0045134">
    <property type="term" value="F:UDP phosphatase activity"/>
    <property type="evidence" value="ECO:0007669"/>
    <property type="project" value="TreeGrafter"/>
</dbReference>